<keyword evidence="3" id="KW-1185">Reference proteome</keyword>
<dbReference type="AlphaFoldDB" id="A0A2K2CGR7"/>
<evidence type="ECO:0000313" key="2">
    <source>
        <dbReference type="EnsemblPlants" id="PNT61224"/>
    </source>
</evidence>
<organism evidence="1">
    <name type="scientific">Brachypodium distachyon</name>
    <name type="common">Purple false brome</name>
    <name type="synonym">Trachynia distachya</name>
    <dbReference type="NCBI Taxonomy" id="15368"/>
    <lineage>
        <taxon>Eukaryota</taxon>
        <taxon>Viridiplantae</taxon>
        <taxon>Streptophyta</taxon>
        <taxon>Embryophyta</taxon>
        <taxon>Tracheophyta</taxon>
        <taxon>Spermatophyta</taxon>
        <taxon>Magnoliopsida</taxon>
        <taxon>Liliopsida</taxon>
        <taxon>Poales</taxon>
        <taxon>Poaceae</taxon>
        <taxon>BOP clade</taxon>
        <taxon>Pooideae</taxon>
        <taxon>Stipodae</taxon>
        <taxon>Brachypodieae</taxon>
        <taxon>Brachypodium</taxon>
    </lineage>
</organism>
<reference evidence="1" key="2">
    <citation type="submission" date="2017-06" db="EMBL/GenBank/DDBJ databases">
        <title>WGS assembly of Brachypodium distachyon.</title>
        <authorList>
            <consortium name="The International Brachypodium Initiative"/>
            <person name="Lucas S."/>
            <person name="Harmon-Smith M."/>
            <person name="Lail K."/>
            <person name="Tice H."/>
            <person name="Grimwood J."/>
            <person name="Bruce D."/>
            <person name="Barry K."/>
            <person name="Shu S."/>
            <person name="Lindquist E."/>
            <person name="Wang M."/>
            <person name="Pitluck S."/>
            <person name="Vogel J.P."/>
            <person name="Garvin D.F."/>
            <person name="Mockler T.C."/>
            <person name="Schmutz J."/>
            <person name="Rokhsar D."/>
            <person name="Bevan M.W."/>
        </authorList>
    </citation>
    <scope>NUCLEOTIDE SEQUENCE</scope>
    <source>
        <strain evidence="1">Bd21</strain>
    </source>
</reference>
<evidence type="ECO:0000313" key="3">
    <source>
        <dbReference type="Proteomes" id="UP000008810"/>
    </source>
</evidence>
<dbReference type="Proteomes" id="UP000008810">
    <property type="component" value="Chromosome 5"/>
</dbReference>
<dbReference type="PANTHER" id="PTHR36617">
    <property type="entry name" value="PROTEIN, PUTATIVE-RELATED"/>
    <property type="match status" value="1"/>
</dbReference>
<gene>
    <name evidence="1" type="ORF">BRADI_5g12293v3</name>
</gene>
<reference evidence="1 2" key="1">
    <citation type="journal article" date="2010" name="Nature">
        <title>Genome sequencing and analysis of the model grass Brachypodium distachyon.</title>
        <authorList>
            <consortium name="International Brachypodium Initiative"/>
        </authorList>
    </citation>
    <scope>NUCLEOTIDE SEQUENCE [LARGE SCALE GENOMIC DNA]</scope>
    <source>
        <strain evidence="1 2">Bd21</strain>
    </source>
</reference>
<evidence type="ECO:0008006" key="4">
    <source>
        <dbReference type="Google" id="ProtNLM"/>
    </source>
</evidence>
<dbReference type="PANTHER" id="PTHR36617:SF16">
    <property type="entry name" value="OS04G0516500 PROTEIN"/>
    <property type="match status" value="1"/>
</dbReference>
<dbReference type="EnsemblPlants" id="PNT61224">
    <property type="protein sequence ID" value="PNT61224"/>
    <property type="gene ID" value="BRADI_5g12293v3"/>
</dbReference>
<proteinExistence type="predicted"/>
<dbReference type="EMBL" id="CM000884">
    <property type="protein sequence ID" value="PNT61224.1"/>
    <property type="molecule type" value="Genomic_DNA"/>
</dbReference>
<dbReference type="OrthoDB" id="693418at2759"/>
<dbReference type="InParanoid" id="A0A2K2CGR7"/>
<sequence>MAATVHLGFELGCSFLGRSTPFPSHATRKGSQREGQASSSLSFTIASMNHPICSAYSHGFDVLFFRRQGGGPQGGSGCSCKRCSKRRGSLPWKMEALWTAPTRPWVGMPTPCDDQERDLFAAITVVSIGDGLTASFWDSNWIGGAPLRISFPLLFACSHRKGRWVAHAIAGHQWIADLCRDNTTQFMSQFLAAWRLLAQAPPLLTNAPDSIRWTPSPNSIVYTKSAYLLHFIGRSCSDLPDLVWCGLAAWQNCNGIAGALKADHWALTDFLGCILDLSADGHKKGVNSLFILTCWTIWQERNNRVFHVFIKDAAQD</sequence>
<protein>
    <recommendedName>
        <fullName evidence="4">Reverse transcriptase zinc-binding domain-containing protein</fullName>
    </recommendedName>
</protein>
<accession>A0A2K2CGR7</accession>
<name>A0A2K2CGR7_BRADI</name>
<dbReference type="Gramene" id="PNT61224">
    <property type="protein sequence ID" value="PNT61224"/>
    <property type="gene ID" value="BRADI_5g12293v3"/>
</dbReference>
<reference evidence="2" key="3">
    <citation type="submission" date="2018-08" db="UniProtKB">
        <authorList>
            <consortium name="EnsemblPlants"/>
        </authorList>
    </citation>
    <scope>IDENTIFICATION</scope>
    <source>
        <strain evidence="2">cv. Bd21</strain>
    </source>
</reference>
<evidence type="ECO:0000313" key="1">
    <source>
        <dbReference type="EMBL" id="PNT61224.1"/>
    </source>
</evidence>